<evidence type="ECO:0000256" key="1">
    <source>
        <dbReference type="SAM" id="MobiDB-lite"/>
    </source>
</evidence>
<dbReference type="EMBL" id="MN739509">
    <property type="protein sequence ID" value="QHT09263.1"/>
    <property type="molecule type" value="Genomic_DNA"/>
</dbReference>
<feature type="region of interest" description="Disordered" evidence="1">
    <location>
        <begin position="84"/>
        <end position="117"/>
    </location>
</feature>
<organism evidence="2">
    <name type="scientific">viral metagenome</name>
    <dbReference type="NCBI Taxonomy" id="1070528"/>
    <lineage>
        <taxon>unclassified sequences</taxon>
        <taxon>metagenomes</taxon>
        <taxon>organismal metagenomes</taxon>
    </lineage>
</organism>
<evidence type="ECO:0000313" key="2">
    <source>
        <dbReference type="EMBL" id="QHT09263.1"/>
    </source>
</evidence>
<feature type="compositionally biased region" description="Pro residues" evidence="1">
    <location>
        <begin position="188"/>
        <end position="197"/>
    </location>
</feature>
<dbReference type="AlphaFoldDB" id="A0A6C0CYE7"/>
<name>A0A6C0CYE7_9ZZZZ</name>
<protein>
    <submittedName>
        <fullName evidence="2">Uncharacterized protein</fullName>
    </submittedName>
</protein>
<feature type="region of interest" description="Disordered" evidence="1">
    <location>
        <begin position="162"/>
        <end position="203"/>
    </location>
</feature>
<sequence>MDTINDILRSIIEVNKKKSLNKHAMMVLIEQEAKFSQEEAVLLKKLMDYHKFNSDSKQDILLQDDPDSKPDVVDYVKDITKTSISDTVSETSTEELSDDDDDDNDDDDDDDNVLTEDILMKKSVEELKEIYVTFYGKKPRGKSASKPEWLISKILEESKKRTYPNKSNSIGSDVVKKSSKKQQQQQQSPPPPPPPPQDSDLNNIDEDLDQIVYKGKEYDVTKISSDETWLLNDGKQVGKIKTVMGEGVFEDTDNKKVIMLECIFEGVKYYLVDDESDKINKLVFNDNEEYVGLYNISKESITFRDKQFTRYHHTHRN</sequence>
<accession>A0A6C0CYE7</accession>
<proteinExistence type="predicted"/>
<reference evidence="2" key="1">
    <citation type="journal article" date="2020" name="Nature">
        <title>Giant virus diversity and host interactions through global metagenomics.</title>
        <authorList>
            <person name="Schulz F."/>
            <person name="Roux S."/>
            <person name="Paez-Espino D."/>
            <person name="Jungbluth S."/>
            <person name="Walsh D.A."/>
            <person name="Denef V.J."/>
            <person name="McMahon K.D."/>
            <person name="Konstantinidis K.T."/>
            <person name="Eloe-Fadrosh E.A."/>
            <person name="Kyrpides N.C."/>
            <person name="Woyke T."/>
        </authorList>
    </citation>
    <scope>NUCLEOTIDE SEQUENCE</scope>
    <source>
        <strain evidence="2">GVMAG-M-3300023110-24</strain>
    </source>
</reference>
<feature type="compositionally biased region" description="Acidic residues" evidence="1">
    <location>
        <begin position="92"/>
        <end position="114"/>
    </location>
</feature>